<evidence type="ECO:0000313" key="3">
    <source>
        <dbReference type="Proteomes" id="UP000649179"/>
    </source>
</evidence>
<reference evidence="2" key="2">
    <citation type="submission" date="2020-09" db="EMBL/GenBank/DDBJ databases">
        <authorList>
            <person name="Sun Q."/>
            <person name="Zhou Y."/>
        </authorList>
    </citation>
    <scope>NUCLEOTIDE SEQUENCE</scope>
    <source>
        <strain evidence="2">CGMCC 1.16067</strain>
    </source>
</reference>
<evidence type="ECO:0000313" key="2">
    <source>
        <dbReference type="EMBL" id="GGF37443.1"/>
    </source>
</evidence>
<keyword evidence="3" id="KW-1185">Reference proteome</keyword>
<feature type="signal peptide" evidence="1">
    <location>
        <begin position="1"/>
        <end position="28"/>
    </location>
</feature>
<sequence length="209" mass="21022">MIHRAHAVPCLAALGAAGVLALSGPAFAVGSYTVTAGSQTSGTTTFVGSAEPVEFSTPGVNLSCGGSQLGGVLNLGTSDGTDVATVQSSSFTDCVGPLGIPLEFTHTGDWTISTTGTKQDGTYMKRVSNISLHVSNPDGQCDLDVNGSVDGVIDQTAQQFRATTPVAGARLVISNVSGCFGIVNDGDTVETDVAYDITTAAGPFAISES</sequence>
<feature type="chain" id="PRO_5036896368" description="Secreted protein" evidence="1">
    <location>
        <begin position="29"/>
        <end position="209"/>
    </location>
</feature>
<protein>
    <recommendedName>
        <fullName evidence="4">Secreted protein</fullName>
    </recommendedName>
</protein>
<accession>A0A917BCS0</accession>
<evidence type="ECO:0008006" key="4">
    <source>
        <dbReference type="Google" id="ProtNLM"/>
    </source>
</evidence>
<dbReference type="AlphaFoldDB" id="A0A917BCS0"/>
<reference evidence="2" key="1">
    <citation type="journal article" date="2014" name="Int. J. Syst. Evol. Microbiol.">
        <title>Complete genome sequence of Corynebacterium casei LMG S-19264T (=DSM 44701T), isolated from a smear-ripened cheese.</title>
        <authorList>
            <consortium name="US DOE Joint Genome Institute (JGI-PGF)"/>
            <person name="Walter F."/>
            <person name="Albersmeier A."/>
            <person name="Kalinowski J."/>
            <person name="Ruckert C."/>
        </authorList>
    </citation>
    <scope>NUCLEOTIDE SEQUENCE</scope>
    <source>
        <strain evidence="2">CGMCC 1.16067</strain>
    </source>
</reference>
<dbReference type="Proteomes" id="UP000649179">
    <property type="component" value="Unassembled WGS sequence"/>
</dbReference>
<comment type="caution">
    <text evidence="2">The sequence shown here is derived from an EMBL/GenBank/DDBJ whole genome shotgun (WGS) entry which is preliminary data.</text>
</comment>
<dbReference type="RefSeq" id="WP_188778563.1">
    <property type="nucleotide sequence ID" value="NZ_BMKQ01000001.1"/>
</dbReference>
<dbReference type="EMBL" id="BMKQ01000001">
    <property type="protein sequence ID" value="GGF37443.1"/>
    <property type="molecule type" value="Genomic_DNA"/>
</dbReference>
<name>A0A917BCS0_9ACTN</name>
<keyword evidence="1" id="KW-0732">Signal</keyword>
<proteinExistence type="predicted"/>
<organism evidence="2 3">
    <name type="scientific">Marmoricola endophyticus</name>
    <dbReference type="NCBI Taxonomy" id="2040280"/>
    <lineage>
        <taxon>Bacteria</taxon>
        <taxon>Bacillati</taxon>
        <taxon>Actinomycetota</taxon>
        <taxon>Actinomycetes</taxon>
        <taxon>Propionibacteriales</taxon>
        <taxon>Nocardioidaceae</taxon>
        <taxon>Marmoricola</taxon>
    </lineage>
</organism>
<gene>
    <name evidence="2" type="ORF">GCM10011519_08730</name>
</gene>
<evidence type="ECO:0000256" key="1">
    <source>
        <dbReference type="SAM" id="SignalP"/>
    </source>
</evidence>